<gene>
    <name evidence="7" type="ORF">CUNI_LOCUS20541</name>
</gene>
<dbReference type="InterPro" id="IPR005829">
    <property type="entry name" value="Sugar_transporter_CS"/>
</dbReference>
<dbReference type="PROSITE" id="PS00216">
    <property type="entry name" value="SUGAR_TRANSPORT_1"/>
    <property type="match status" value="1"/>
</dbReference>
<dbReference type="Gene3D" id="1.20.1250.20">
    <property type="entry name" value="MFS general substrate transporter like domains"/>
    <property type="match status" value="1"/>
</dbReference>
<accession>A0A8S3ZZJ7</accession>
<dbReference type="Pfam" id="PF00083">
    <property type="entry name" value="Sugar_tr"/>
    <property type="match status" value="1"/>
</dbReference>
<keyword evidence="4 5" id="KW-0472">Membrane</keyword>
<dbReference type="OrthoDB" id="3936150at2759"/>
<feature type="transmembrane region" description="Helical" evidence="5">
    <location>
        <begin position="21"/>
        <end position="41"/>
    </location>
</feature>
<dbReference type="PANTHER" id="PTHR24064">
    <property type="entry name" value="SOLUTE CARRIER FAMILY 22 MEMBER"/>
    <property type="match status" value="1"/>
</dbReference>
<dbReference type="SUPFAM" id="SSF103473">
    <property type="entry name" value="MFS general substrate transporter"/>
    <property type="match status" value="1"/>
</dbReference>
<dbReference type="CDD" id="cd17317">
    <property type="entry name" value="MFS_SLC22"/>
    <property type="match status" value="1"/>
</dbReference>
<dbReference type="InterPro" id="IPR005828">
    <property type="entry name" value="MFS_sugar_transport-like"/>
</dbReference>
<feature type="transmembrane region" description="Helical" evidence="5">
    <location>
        <begin position="196"/>
        <end position="216"/>
    </location>
</feature>
<keyword evidence="2 5" id="KW-0812">Transmembrane</keyword>
<protein>
    <recommendedName>
        <fullName evidence="6">Major facilitator superfamily (MFS) profile domain-containing protein</fullName>
    </recommendedName>
</protein>
<dbReference type="GO" id="GO:0016020">
    <property type="term" value="C:membrane"/>
    <property type="evidence" value="ECO:0007669"/>
    <property type="project" value="UniProtKB-SubCell"/>
</dbReference>
<reference evidence="7" key="1">
    <citation type="submission" date="2021-04" db="EMBL/GenBank/DDBJ databases">
        <authorList>
            <consortium name="Molecular Ecology Group"/>
        </authorList>
    </citation>
    <scope>NUCLEOTIDE SEQUENCE</scope>
</reference>
<feature type="transmembrane region" description="Helical" evidence="5">
    <location>
        <begin position="222"/>
        <end position="241"/>
    </location>
</feature>
<keyword evidence="3 5" id="KW-1133">Transmembrane helix</keyword>
<organism evidence="7 8">
    <name type="scientific">Candidula unifasciata</name>
    <dbReference type="NCBI Taxonomy" id="100452"/>
    <lineage>
        <taxon>Eukaryota</taxon>
        <taxon>Metazoa</taxon>
        <taxon>Spiralia</taxon>
        <taxon>Lophotrochozoa</taxon>
        <taxon>Mollusca</taxon>
        <taxon>Gastropoda</taxon>
        <taxon>Heterobranchia</taxon>
        <taxon>Euthyneura</taxon>
        <taxon>Panpulmonata</taxon>
        <taxon>Eupulmonata</taxon>
        <taxon>Stylommatophora</taxon>
        <taxon>Helicina</taxon>
        <taxon>Helicoidea</taxon>
        <taxon>Geomitridae</taxon>
        <taxon>Candidula</taxon>
    </lineage>
</organism>
<feature type="transmembrane region" description="Helical" evidence="5">
    <location>
        <begin position="297"/>
        <end position="319"/>
    </location>
</feature>
<proteinExistence type="predicted"/>
<feature type="transmembrane region" description="Helical" evidence="5">
    <location>
        <begin position="432"/>
        <end position="455"/>
    </location>
</feature>
<comment type="subcellular location">
    <subcellularLocation>
        <location evidence="1">Membrane</location>
        <topology evidence="1">Multi-pass membrane protein</topology>
    </subcellularLocation>
</comment>
<evidence type="ECO:0000259" key="6">
    <source>
        <dbReference type="PROSITE" id="PS50850"/>
    </source>
</evidence>
<feature type="transmembrane region" description="Helical" evidence="5">
    <location>
        <begin position="461"/>
        <end position="481"/>
    </location>
</feature>
<feature type="transmembrane region" description="Helical" evidence="5">
    <location>
        <begin position="339"/>
        <end position="358"/>
    </location>
</feature>
<dbReference type="PROSITE" id="PS50850">
    <property type="entry name" value="MFS"/>
    <property type="match status" value="1"/>
</dbReference>
<evidence type="ECO:0000256" key="4">
    <source>
        <dbReference type="ARBA" id="ARBA00023136"/>
    </source>
</evidence>
<feature type="transmembrane region" description="Helical" evidence="5">
    <location>
        <begin position="164"/>
        <end position="184"/>
    </location>
</feature>
<feature type="transmembrane region" description="Helical" evidence="5">
    <location>
        <begin position="370"/>
        <end position="389"/>
    </location>
</feature>
<evidence type="ECO:0000256" key="5">
    <source>
        <dbReference type="SAM" id="Phobius"/>
    </source>
</evidence>
<comment type="caution">
    <text evidence="7">The sequence shown here is derived from an EMBL/GenBank/DDBJ whole genome shotgun (WGS) entry which is preliminary data.</text>
</comment>
<dbReference type="GO" id="GO:0022857">
    <property type="term" value="F:transmembrane transporter activity"/>
    <property type="evidence" value="ECO:0007669"/>
    <property type="project" value="InterPro"/>
</dbReference>
<feature type="transmembrane region" description="Helical" evidence="5">
    <location>
        <begin position="139"/>
        <end position="158"/>
    </location>
</feature>
<sequence length="544" mass="60761">MSEYEAVLEQIKAFGPFQVRTFILVSLFEAPLAWAMLVPMFTADKPRFFCTTPQANNQSSELTDLNNTYMQEPEVCSANSSTCLGIEFDSEFTSIVSEWHLICKDSYVGELITSIQMAGVLIGALVTGQLADIFGRKKVLFAEYALLIVFWFSTAFAQTWQVYAALRFIVGGLVGGCLVVNFVLPLEFVTPKWRTFCGCIGFWAVGLMLLAPWAYFLRDWRLLNIAMASTSLTLLPLWWFVDESPRWLLSRGRIQEAGEIIVKAASFNKRPVPDLVPLQEFVKREQIRRDEQKKYSYWHLCSSFHLAMGTLICMFGWFVSSSVYYGHNFNSKNLAGDRYLNVFISGLVEIPALIFVLYSNNTWGRRRTVFLLMLLSGLACFSILIIDLTDRLKELSALTITMAMIGKSCIAGAWAAVQILSAETFPTVIRNIGIGACSMAARIGGIVAPQFVFMGEKSKPVPFVIFGVLAVLCSLLMLLLTETVGRPLPDRLHSETENNLSASLQCEILVTDTSKTDRISHPAGNGFNRTDSAELKTLQHTDSL</sequence>
<dbReference type="InterPro" id="IPR020846">
    <property type="entry name" value="MFS_dom"/>
</dbReference>
<feature type="domain" description="Major facilitator superfamily (MFS) profile" evidence="6">
    <location>
        <begin position="19"/>
        <end position="485"/>
    </location>
</feature>
<evidence type="ECO:0000313" key="8">
    <source>
        <dbReference type="Proteomes" id="UP000678393"/>
    </source>
</evidence>
<dbReference type="AlphaFoldDB" id="A0A8S3ZZJ7"/>
<evidence type="ECO:0000256" key="3">
    <source>
        <dbReference type="ARBA" id="ARBA00022989"/>
    </source>
</evidence>
<evidence type="ECO:0000256" key="1">
    <source>
        <dbReference type="ARBA" id="ARBA00004141"/>
    </source>
</evidence>
<name>A0A8S3ZZJ7_9EUPU</name>
<keyword evidence="8" id="KW-1185">Reference proteome</keyword>
<feature type="transmembrane region" description="Helical" evidence="5">
    <location>
        <begin position="107"/>
        <end position="127"/>
    </location>
</feature>
<dbReference type="Proteomes" id="UP000678393">
    <property type="component" value="Unassembled WGS sequence"/>
</dbReference>
<evidence type="ECO:0000256" key="2">
    <source>
        <dbReference type="ARBA" id="ARBA00022692"/>
    </source>
</evidence>
<dbReference type="InterPro" id="IPR036259">
    <property type="entry name" value="MFS_trans_sf"/>
</dbReference>
<evidence type="ECO:0000313" key="7">
    <source>
        <dbReference type="EMBL" id="CAG5134983.1"/>
    </source>
</evidence>
<feature type="transmembrane region" description="Helical" evidence="5">
    <location>
        <begin position="395"/>
        <end position="420"/>
    </location>
</feature>
<dbReference type="EMBL" id="CAJHNH020007780">
    <property type="protein sequence ID" value="CAG5134983.1"/>
    <property type="molecule type" value="Genomic_DNA"/>
</dbReference>